<protein>
    <submittedName>
        <fullName evidence="1">Uncharacterized protein</fullName>
    </submittedName>
</protein>
<sequence length="167" mass="19691">MDEVHKRRINSNLRILVDETRHEPLIYMIQKLDTGNKVIPVTLMTKWKERGGYGWSVEQRNSEFYSEIQRRGPHAFQLLVQSLQRSGHEKLVYLLEPTLSVPEADEEDQPNILRDPGPRDDVESLIVLNFSNLNNGGVNREHNWIHDHFNQPFLYTKPKILLSFRYE</sequence>
<dbReference type="EMBL" id="JAPTSV010000006">
    <property type="protein sequence ID" value="KAJ1527069.1"/>
    <property type="molecule type" value="Genomic_DNA"/>
</dbReference>
<dbReference type="AlphaFoldDB" id="A0AAV7XLQ3"/>
<dbReference type="Gene3D" id="1.10.533.10">
    <property type="entry name" value="Death Domain, Fas"/>
    <property type="match status" value="1"/>
</dbReference>
<comment type="caution">
    <text evidence="1">The sequence shown here is derived from an EMBL/GenBank/DDBJ whole genome shotgun (WGS) entry which is preliminary data.</text>
</comment>
<gene>
    <name evidence="1" type="ORF">ONE63_008610</name>
</gene>
<accession>A0AAV7XLQ3</accession>
<dbReference type="CDD" id="cd01671">
    <property type="entry name" value="CARD"/>
    <property type="match status" value="1"/>
</dbReference>
<name>A0AAV7XLQ3_9NEOP</name>
<dbReference type="InterPro" id="IPR011029">
    <property type="entry name" value="DEATH-like_dom_sf"/>
</dbReference>
<dbReference type="Proteomes" id="UP001075354">
    <property type="component" value="Chromosome 6"/>
</dbReference>
<keyword evidence="2" id="KW-1185">Reference proteome</keyword>
<proteinExistence type="predicted"/>
<organism evidence="1 2">
    <name type="scientific">Megalurothrips usitatus</name>
    <name type="common">bean blossom thrips</name>
    <dbReference type="NCBI Taxonomy" id="439358"/>
    <lineage>
        <taxon>Eukaryota</taxon>
        <taxon>Metazoa</taxon>
        <taxon>Ecdysozoa</taxon>
        <taxon>Arthropoda</taxon>
        <taxon>Hexapoda</taxon>
        <taxon>Insecta</taxon>
        <taxon>Pterygota</taxon>
        <taxon>Neoptera</taxon>
        <taxon>Paraneoptera</taxon>
        <taxon>Thysanoptera</taxon>
        <taxon>Terebrantia</taxon>
        <taxon>Thripoidea</taxon>
        <taxon>Thripidae</taxon>
        <taxon>Megalurothrips</taxon>
    </lineage>
</organism>
<reference evidence="1" key="1">
    <citation type="submission" date="2022-12" db="EMBL/GenBank/DDBJ databases">
        <title>Chromosome-level genome assembly of the bean flower thrips Megalurothrips usitatus.</title>
        <authorList>
            <person name="Ma L."/>
            <person name="Liu Q."/>
            <person name="Li H."/>
            <person name="Cai W."/>
        </authorList>
    </citation>
    <scope>NUCLEOTIDE SEQUENCE</scope>
    <source>
        <strain evidence="1">Cailab_2022a</strain>
    </source>
</reference>
<evidence type="ECO:0000313" key="2">
    <source>
        <dbReference type="Proteomes" id="UP001075354"/>
    </source>
</evidence>
<evidence type="ECO:0000313" key="1">
    <source>
        <dbReference type="EMBL" id="KAJ1527069.1"/>
    </source>
</evidence>